<organism evidence="2 3">
    <name type="scientific">Bacteroides thetaiotaomicron</name>
    <dbReference type="NCBI Taxonomy" id="818"/>
    <lineage>
        <taxon>Bacteria</taxon>
        <taxon>Pseudomonadati</taxon>
        <taxon>Bacteroidota</taxon>
        <taxon>Bacteroidia</taxon>
        <taxon>Bacteroidales</taxon>
        <taxon>Bacteroidaceae</taxon>
        <taxon>Bacteroides</taxon>
    </lineage>
</organism>
<sequence>MKIALIIFPLHPSHGCILQTYALYYTLKKKGHDVTIVNRQWAAPSLLGYLKRIGKNMYLRLFHGYKGAIFYEGAYPKSNMVELNAFIEKYLKADTITVYNERALKELSHIHFDAYIVGSDQTWRPKYVPNIYNYYLNFIPSGNKVKRISYAASFGTEDWEYNQIQEDICRKLISKFSAISVREDSGIKICRDYFYVNAQLVVDPTLLLTLEEYKDLVNYTSVGSDNSLSCYLLDRTINKEDVIEYVSKVKGLIPVYVNTEMENSFAELSKQIAPSIETWIGGFIRAEFVVTDSFHAMLFSILFNKPFIVIGNRKRGITRFVSFLNSIGLEERLVSDISDITLELINKTVDWEFVNNQISSQRRKSINFLMDALK</sequence>
<dbReference type="Proteomes" id="UP000500882">
    <property type="component" value="Chromosome"/>
</dbReference>
<protein>
    <recommendedName>
        <fullName evidence="1">Polysaccharide pyruvyl transferase domain-containing protein</fullName>
    </recommendedName>
</protein>
<reference evidence="2 3" key="1">
    <citation type="submission" date="2020-02" db="EMBL/GenBank/DDBJ databases">
        <title>Whole-genome sequencing and comparative analysis of the genomes of Bacteroides thetaiotaomicron and Escherichia coli isolated from a healthy resident in Vietnam.</title>
        <authorList>
            <person name="Mohsin M."/>
            <person name="Tanaka K."/>
            <person name="Kawahara R."/>
            <person name="Kondo S."/>
            <person name="Noguchi H."/>
            <person name="Motooka D."/>
            <person name="Nakamura S."/>
            <person name="Khong D.T."/>
            <person name="Nguyen T.N."/>
            <person name="Tran H.T."/>
            <person name="Yamamoto Y."/>
        </authorList>
    </citation>
    <scope>NUCLEOTIDE SEQUENCE [LARGE SCALE GENOMIC DNA]</scope>
    <source>
        <strain evidence="2 3">F9-2</strain>
    </source>
</reference>
<dbReference type="EMBL" id="AP022660">
    <property type="protein sequence ID" value="BCA50738.1"/>
    <property type="molecule type" value="Genomic_DNA"/>
</dbReference>
<name>A0A679HPH7_BACT4</name>
<evidence type="ECO:0000313" key="3">
    <source>
        <dbReference type="Proteomes" id="UP000500882"/>
    </source>
</evidence>
<accession>A0A679HPH7</accession>
<feature type="domain" description="Polysaccharide pyruvyl transferase" evidence="1">
    <location>
        <begin position="15"/>
        <end position="312"/>
    </location>
</feature>
<evidence type="ECO:0000259" key="1">
    <source>
        <dbReference type="Pfam" id="PF04230"/>
    </source>
</evidence>
<dbReference type="Pfam" id="PF04230">
    <property type="entry name" value="PS_pyruv_trans"/>
    <property type="match status" value="1"/>
</dbReference>
<gene>
    <name evidence="2" type="ORF">BatF92_26800</name>
</gene>
<dbReference type="RefSeq" id="WP_022470908.1">
    <property type="nucleotide sequence ID" value="NZ_AP022660.1"/>
</dbReference>
<dbReference type="AlphaFoldDB" id="A0A679HPH7"/>
<evidence type="ECO:0000313" key="2">
    <source>
        <dbReference type="EMBL" id="BCA50738.1"/>
    </source>
</evidence>
<dbReference type="InterPro" id="IPR007345">
    <property type="entry name" value="Polysacch_pyruvyl_Trfase"/>
</dbReference>
<proteinExistence type="predicted"/>